<dbReference type="InterPro" id="IPR032710">
    <property type="entry name" value="NTF2-like_dom_sf"/>
</dbReference>
<comment type="caution">
    <text evidence="1">The sequence shown here is derived from an EMBL/GenBank/DDBJ whole genome shotgun (WGS) entry which is preliminary data.</text>
</comment>
<proteinExistence type="predicted"/>
<dbReference type="SUPFAM" id="SSF54427">
    <property type="entry name" value="NTF2-like"/>
    <property type="match status" value="1"/>
</dbReference>
<dbReference type="PANTHER" id="PTHR40267">
    <property type="entry name" value="BLR3294 PROTEIN"/>
    <property type="match status" value="1"/>
</dbReference>
<evidence type="ECO:0000313" key="2">
    <source>
        <dbReference type="Proteomes" id="UP001180724"/>
    </source>
</evidence>
<evidence type="ECO:0000313" key="1">
    <source>
        <dbReference type="EMBL" id="MDT0615381.1"/>
    </source>
</evidence>
<accession>A0ABU3AYW4</accession>
<organism evidence="1 2">
    <name type="scientific">Streptomyces lancefieldiae</name>
    <dbReference type="NCBI Taxonomy" id="3075520"/>
    <lineage>
        <taxon>Bacteria</taxon>
        <taxon>Bacillati</taxon>
        <taxon>Actinomycetota</taxon>
        <taxon>Actinomycetes</taxon>
        <taxon>Kitasatosporales</taxon>
        <taxon>Streptomycetaceae</taxon>
        <taxon>Streptomyces</taxon>
    </lineage>
</organism>
<dbReference type="Pfam" id="PF17645">
    <property type="entry name" value="Amdase"/>
    <property type="match status" value="1"/>
</dbReference>
<name>A0ABU3AYW4_9ACTN</name>
<reference evidence="1" key="1">
    <citation type="submission" date="2024-05" db="EMBL/GenBank/DDBJ databases">
        <title>30 novel species of actinomycetes from the DSMZ collection.</title>
        <authorList>
            <person name="Nouioui I."/>
        </authorList>
    </citation>
    <scope>NUCLEOTIDE SEQUENCE</scope>
    <source>
        <strain evidence="1">DSM 40712</strain>
    </source>
</reference>
<dbReference type="Gene3D" id="3.10.450.50">
    <property type="match status" value="1"/>
</dbReference>
<dbReference type="RefSeq" id="WP_311582527.1">
    <property type="nucleotide sequence ID" value="NZ_JAVRFH010000059.1"/>
</dbReference>
<protein>
    <recommendedName>
        <fullName evidence="3">Arylmalonate decarboxylase</fullName>
    </recommendedName>
</protein>
<dbReference type="Proteomes" id="UP001180724">
    <property type="component" value="Unassembled WGS sequence"/>
</dbReference>
<sequence length="401" mass="44255">MDLVEVPRLGVIVPPENPTAEPEFHRLVGSRMNVYTSRFPGAQGRGLRETLESWNDALPDALGGFCGMRLEAAIVACSASHYLLEPEGDRAFCEELSAKTGYPVISSTQAILAACETLGVDRLTLVSPYEPWLTETSRAFWEAAGLQVDEVVVVPAGDDLFDPYRVTTSALLDSLRARDFPEGTALLFTGTGMATLEALDELARGTDRVLLTSNLAGAWWALRRVGVRCDGFEAHPLLRRLERAAAAAQTETQSSSGHRQVLTESAVRQLVESWYESLDRHEPVEDLQSFLCSDGLTLRQYEGDFAGPDGFRTWYELVTHRFFDERRELSAVEVRLRDESSAEVSVRLTWQATEWNPPAPESRRLGCDVAQSLVVVLEDGVPLIRTLRLDSLSPMPGSASL</sequence>
<dbReference type="EMBL" id="JAVRFH010000059">
    <property type="protein sequence ID" value="MDT0615381.1"/>
    <property type="molecule type" value="Genomic_DNA"/>
</dbReference>
<dbReference type="InterPro" id="IPR026286">
    <property type="entry name" value="MaiA/AMDase"/>
</dbReference>
<dbReference type="PANTHER" id="PTHR40267:SF1">
    <property type="entry name" value="BLR3294 PROTEIN"/>
    <property type="match status" value="1"/>
</dbReference>
<dbReference type="InterPro" id="IPR053714">
    <property type="entry name" value="Iso_Racemase_Enz_sf"/>
</dbReference>
<evidence type="ECO:0008006" key="3">
    <source>
        <dbReference type="Google" id="ProtNLM"/>
    </source>
</evidence>
<dbReference type="Gene3D" id="3.40.50.12500">
    <property type="match status" value="1"/>
</dbReference>
<keyword evidence="2" id="KW-1185">Reference proteome</keyword>
<gene>
    <name evidence="1" type="ORF">RM812_35095</name>
</gene>